<dbReference type="CDD" id="cd16449">
    <property type="entry name" value="RING-HC"/>
    <property type="match status" value="1"/>
</dbReference>
<dbReference type="CDD" id="cd22265">
    <property type="entry name" value="UDM1_RNF168"/>
    <property type="match status" value="1"/>
</dbReference>
<evidence type="ECO:0000256" key="2">
    <source>
        <dbReference type="ARBA" id="ARBA00022679"/>
    </source>
</evidence>
<evidence type="ECO:0000256" key="7">
    <source>
        <dbReference type="ARBA" id="ARBA00022833"/>
    </source>
</evidence>
<evidence type="ECO:0000256" key="3">
    <source>
        <dbReference type="ARBA" id="ARBA00022723"/>
    </source>
</evidence>
<comment type="pathway">
    <text evidence="1">Protein modification; protein ubiquitination.</text>
</comment>
<dbReference type="GO" id="GO:0097039">
    <property type="term" value="P:protein linear polyubiquitination"/>
    <property type="evidence" value="ECO:0007669"/>
    <property type="project" value="TreeGrafter"/>
</dbReference>
<feature type="region of interest" description="Disordered" evidence="9">
    <location>
        <begin position="1"/>
        <end position="38"/>
    </location>
</feature>
<keyword evidence="4" id="KW-0677">Repeat</keyword>
<evidence type="ECO:0000313" key="13">
    <source>
        <dbReference type="Proteomes" id="UP000217790"/>
    </source>
</evidence>
<dbReference type="PROSITE" id="PS00518">
    <property type="entry name" value="ZF_RING_1"/>
    <property type="match status" value="1"/>
</dbReference>
<proteinExistence type="predicted"/>
<dbReference type="AlphaFoldDB" id="A0A2H3DHZ2"/>
<evidence type="ECO:0000313" key="12">
    <source>
        <dbReference type="EMBL" id="PBK93454.1"/>
    </source>
</evidence>
<dbReference type="OrthoDB" id="1431934at2759"/>
<keyword evidence="2" id="KW-0808">Transferase</keyword>
<evidence type="ECO:0000256" key="9">
    <source>
        <dbReference type="SAM" id="MobiDB-lite"/>
    </source>
</evidence>
<dbReference type="GO" id="GO:0008270">
    <property type="term" value="F:zinc ion binding"/>
    <property type="evidence" value="ECO:0007669"/>
    <property type="project" value="UniProtKB-KW"/>
</dbReference>
<dbReference type="CDD" id="cd20335">
    <property type="entry name" value="BRcat_RBR"/>
    <property type="match status" value="1"/>
</dbReference>
<dbReference type="Gene3D" id="1.20.120.1750">
    <property type="match status" value="1"/>
</dbReference>
<evidence type="ECO:0000259" key="10">
    <source>
        <dbReference type="PROSITE" id="PS50089"/>
    </source>
</evidence>
<evidence type="ECO:0000256" key="1">
    <source>
        <dbReference type="ARBA" id="ARBA00004906"/>
    </source>
</evidence>
<dbReference type="InterPro" id="IPR002867">
    <property type="entry name" value="IBR_dom"/>
</dbReference>
<feature type="region of interest" description="Disordered" evidence="9">
    <location>
        <begin position="162"/>
        <end position="196"/>
    </location>
</feature>
<dbReference type="PROSITE" id="PS51873">
    <property type="entry name" value="TRIAD"/>
    <property type="match status" value="1"/>
</dbReference>
<name>A0A2H3DHZ2_ARMGA</name>
<evidence type="ECO:0000259" key="11">
    <source>
        <dbReference type="PROSITE" id="PS51873"/>
    </source>
</evidence>
<evidence type="ECO:0000256" key="8">
    <source>
        <dbReference type="PROSITE-ProRule" id="PRU00175"/>
    </source>
</evidence>
<dbReference type="SMART" id="SM00184">
    <property type="entry name" value="RING"/>
    <property type="match status" value="1"/>
</dbReference>
<dbReference type="SUPFAM" id="SSF57850">
    <property type="entry name" value="RING/U-box"/>
    <property type="match status" value="3"/>
</dbReference>
<dbReference type="GO" id="GO:0000151">
    <property type="term" value="C:ubiquitin ligase complex"/>
    <property type="evidence" value="ECO:0007669"/>
    <property type="project" value="TreeGrafter"/>
</dbReference>
<evidence type="ECO:0000256" key="5">
    <source>
        <dbReference type="ARBA" id="ARBA00022771"/>
    </source>
</evidence>
<dbReference type="PANTHER" id="PTHR22770">
    <property type="entry name" value="UBIQUITIN CONJUGATING ENZYME 7 INTERACTING PROTEIN-RELATED"/>
    <property type="match status" value="1"/>
</dbReference>
<dbReference type="EMBL" id="KZ293656">
    <property type="protein sequence ID" value="PBK93454.1"/>
    <property type="molecule type" value="Genomic_DNA"/>
</dbReference>
<dbReference type="Proteomes" id="UP000217790">
    <property type="component" value="Unassembled WGS sequence"/>
</dbReference>
<dbReference type="InterPro" id="IPR044066">
    <property type="entry name" value="TRIAD_supradom"/>
</dbReference>
<evidence type="ECO:0008006" key="14">
    <source>
        <dbReference type="Google" id="ProtNLM"/>
    </source>
</evidence>
<sequence>MQIFSSSENEPVDGENQTPKDENRASSANVPLPNHAWMNTRGEGYQFVHGANSHLNQEDHVKLAKEKAEDKAENERLRQEEVQRKMDEETRIHQEEEQRRMNEEQFTADAHWSRTRQYIVFGTIDSGSEAGPSRQPQENNVMIAEAKAQELREENERLYQEEVRRKRDERHRQEETRIRQEEEQRRIDEEQRTADAHRAHQCTVFGSIVTFSSGLAIQNIIAGFDCCRIRVKNIPHDARPHEVEDLFLQQGLDVSEFHVVSVDSTSNGTKQADIVTNATVAQILAAGLEGMEFRDERLEFEICTFNLPGGMGALAPEDENVLTISCRGPSTTYSVAYPDMATCHLKVAELNGHICSGRKVKVEINQTLFGHVVPAYRRNAIRISNLPYDASLAMVCDFAKPGYLHVQLLTSSNFDIDAACLQLQWQINKAAGSEVQSFDVTSRGDTEAGIVSVRVRFETWECAKKVEDALANRCYPFVGNSMFRSNLPQQQLYTIIIPSQQYRAQASLWTDLEASIKDPKACDLFIRQEPGGDFRVQISGAVKAAIGAPKVRIENLASGEKFDQWHEHLALPSAALMKKIKDAGAFMRSDFRKHSVKLYGTSVAITQAKAILKEEIDHLMSMQSSVQLERRSVGYFLRTGLTAMKEVFGENCVALDIRSARITIRGGEEIRLHLKNHIAESLKAVIVQIAPGNHTCPVCYDEASSPFQLVCQHVYCTACIRHFLTSAAETGIFPLACMGNNATCGTLISIPVLQKFLPQNSFNHLLETAFTSYVDKQHQVFGYCKTPDCTQIYRKSESPFPLLCPSCFSEICSSCGEDSHVGKSCEEARIFNNTAEQERLSEAWIMQQSGIKKCPTCSRLLEKTAGCNHMQCPCGSHICWRCMSVFPAADIYRHMNAEHGGYYTADPTPDANLNNNVPDPFQGADYREQARLLHELEVRRQQGRELPVQPQERGSYCVVM</sequence>
<reference evidence="13" key="1">
    <citation type="journal article" date="2017" name="Nat. Ecol. Evol.">
        <title>Genome expansion and lineage-specific genetic innovations in the forest pathogenic fungi Armillaria.</title>
        <authorList>
            <person name="Sipos G."/>
            <person name="Prasanna A.N."/>
            <person name="Walter M.C."/>
            <person name="O'Connor E."/>
            <person name="Balint B."/>
            <person name="Krizsan K."/>
            <person name="Kiss B."/>
            <person name="Hess J."/>
            <person name="Varga T."/>
            <person name="Slot J."/>
            <person name="Riley R."/>
            <person name="Boka B."/>
            <person name="Rigling D."/>
            <person name="Barry K."/>
            <person name="Lee J."/>
            <person name="Mihaltcheva S."/>
            <person name="LaButti K."/>
            <person name="Lipzen A."/>
            <person name="Waldron R."/>
            <person name="Moloney N.M."/>
            <person name="Sperisen C."/>
            <person name="Kredics L."/>
            <person name="Vagvoelgyi C."/>
            <person name="Patrignani A."/>
            <person name="Fitzpatrick D."/>
            <person name="Nagy I."/>
            <person name="Doyle S."/>
            <person name="Anderson J.B."/>
            <person name="Grigoriev I.V."/>
            <person name="Gueldener U."/>
            <person name="Muensterkoetter M."/>
            <person name="Nagy L.G."/>
        </authorList>
    </citation>
    <scope>NUCLEOTIDE SEQUENCE [LARGE SCALE GENOMIC DNA]</scope>
    <source>
        <strain evidence="13">Ar21-2</strain>
    </source>
</reference>
<protein>
    <recommendedName>
        <fullName evidence="14">RING-type domain-containing protein</fullName>
    </recommendedName>
</protein>
<evidence type="ECO:0000256" key="6">
    <source>
        <dbReference type="ARBA" id="ARBA00022786"/>
    </source>
</evidence>
<keyword evidence="5 8" id="KW-0863">Zinc-finger</keyword>
<evidence type="ECO:0000256" key="4">
    <source>
        <dbReference type="ARBA" id="ARBA00022737"/>
    </source>
</evidence>
<gene>
    <name evidence="12" type="ORF">ARMGADRAFT_125859</name>
</gene>
<dbReference type="SMART" id="SM00647">
    <property type="entry name" value="IBR"/>
    <property type="match status" value="2"/>
</dbReference>
<dbReference type="Gene3D" id="3.30.40.10">
    <property type="entry name" value="Zinc/RING finger domain, C3HC4 (zinc finger)"/>
    <property type="match status" value="1"/>
</dbReference>
<dbReference type="InterPro" id="IPR001841">
    <property type="entry name" value="Znf_RING"/>
</dbReference>
<dbReference type="Pfam" id="PF01485">
    <property type="entry name" value="IBR"/>
    <property type="match status" value="2"/>
</dbReference>
<dbReference type="GO" id="GO:0004842">
    <property type="term" value="F:ubiquitin-protein transferase activity"/>
    <property type="evidence" value="ECO:0007669"/>
    <property type="project" value="TreeGrafter"/>
</dbReference>
<dbReference type="OMA" id="VCYDEAS"/>
<dbReference type="STRING" id="47427.A0A2H3DHZ2"/>
<dbReference type="InterPro" id="IPR027370">
    <property type="entry name" value="Znf-RING_euk"/>
</dbReference>
<keyword evidence="3" id="KW-0479">Metal-binding</keyword>
<keyword evidence="7" id="KW-0862">Zinc</keyword>
<organism evidence="12 13">
    <name type="scientific">Armillaria gallica</name>
    <name type="common">Bulbous honey fungus</name>
    <name type="synonym">Armillaria bulbosa</name>
    <dbReference type="NCBI Taxonomy" id="47427"/>
    <lineage>
        <taxon>Eukaryota</taxon>
        <taxon>Fungi</taxon>
        <taxon>Dikarya</taxon>
        <taxon>Basidiomycota</taxon>
        <taxon>Agaricomycotina</taxon>
        <taxon>Agaricomycetes</taxon>
        <taxon>Agaricomycetidae</taxon>
        <taxon>Agaricales</taxon>
        <taxon>Marasmiineae</taxon>
        <taxon>Physalacriaceae</taxon>
        <taxon>Armillaria</taxon>
    </lineage>
</organism>
<dbReference type="InParanoid" id="A0A2H3DHZ2"/>
<feature type="domain" description="RING-type" evidence="10">
    <location>
        <begin position="696"/>
        <end position="744"/>
    </location>
</feature>
<keyword evidence="13" id="KW-1185">Reference proteome</keyword>
<dbReference type="GO" id="GO:0043130">
    <property type="term" value="F:ubiquitin binding"/>
    <property type="evidence" value="ECO:0007669"/>
    <property type="project" value="TreeGrafter"/>
</dbReference>
<dbReference type="PROSITE" id="PS50089">
    <property type="entry name" value="ZF_RING_2"/>
    <property type="match status" value="1"/>
</dbReference>
<feature type="domain" description="RING-type" evidence="11">
    <location>
        <begin position="692"/>
        <end position="903"/>
    </location>
</feature>
<dbReference type="PANTHER" id="PTHR22770:SF13">
    <property type="entry name" value="RING-TYPE DOMAIN-CONTAINING PROTEIN"/>
    <property type="match status" value="1"/>
</dbReference>
<keyword evidence="6" id="KW-0833">Ubl conjugation pathway</keyword>
<dbReference type="InterPro" id="IPR017907">
    <property type="entry name" value="Znf_RING_CS"/>
</dbReference>
<feature type="region of interest" description="Disordered" evidence="9">
    <location>
        <begin position="59"/>
        <end position="105"/>
    </location>
</feature>
<dbReference type="Pfam" id="PF13445">
    <property type="entry name" value="zf-RING_UBOX"/>
    <property type="match status" value="1"/>
</dbReference>
<feature type="compositionally biased region" description="Basic and acidic residues" evidence="9">
    <location>
        <begin position="59"/>
        <end position="103"/>
    </location>
</feature>
<dbReference type="InterPro" id="IPR013083">
    <property type="entry name" value="Znf_RING/FYVE/PHD"/>
</dbReference>
<dbReference type="GO" id="GO:0043161">
    <property type="term" value="P:proteasome-mediated ubiquitin-dependent protein catabolic process"/>
    <property type="evidence" value="ECO:0007669"/>
    <property type="project" value="TreeGrafter"/>
</dbReference>
<dbReference type="InterPro" id="IPR051628">
    <property type="entry name" value="LUBAC_E3_Ligases"/>
</dbReference>
<accession>A0A2H3DHZ2</accession>